<evidence type="ECO:0000313" key="3">
    <source>
        <dbReference type="Proteomes" id="UP000294028"/>
    </source>
</evidence>
<name>A0A482T5J5_9EURY</name>
<gene>
    <name evidence="2" type="ORF">ELS19_02285</name>
</gene>
<evidence type="ECO:0000313" key="2">
    <source>
        <dbReference type="EMBL" id="RYJ12910.1"/>
    </source>
</evidence>
<dbReference type="InterPro" id="IPR006311">
    <property type="entry name" value="TAT_signal"/>
</dbReference>
<dbReference type="PROSITE" id="PS51318">
    <property type="entry name" value="TAT"/>
    <property type="match status" value="1"/>
</dbReference>
<protein>
    <recommendedName>
        <fullName evidence="4">Twin-arginine translocation signal domain-containing protein</fullName>
    </recommendedName>
</protein>
<proteinExistence type="predicted"/>
<dbReference type="Proteomes" id="UP000294028">
    <property type="component" value="Unassembled WGS sequence"/>
</dbReference>
<dbReference type="PROSITE" id="PS51257">
    <property type="entry name" value="PROKAR_LIPOPROTEIN"/>
    <property type="match status" value="1"/>
</dbReference>
<reference evidence="2 3" key="1">
    <citation type="submission" date="2018-12" db="EMBL/GenBank/DDBJ databases">
        <title>Genome analysis provides insights into bioremediation potentialities of Halogeometricum borinquense strain N11.</title>
        <authorList>
            <person name="Najjari A."/>
            <person name="Youssef N."/>
            <person name="Fhoula I."/>
            <person name="Ben Dhia O."/>
            <person name="Mahjoubi M."/>
            <person name="Ouzari H.I."/>
            <person name="Cherif A."/>
        </authorList>
    </citation>
    <scope>NUCLEOTIDE SEQUENCE [LARGE SCALE GENOMIC DNA]</scope>
    <source>
        <strain evidence="2 3">N11</strain>
    </source>
</reference>
<dbReference type="RefSeq" id="WP_129783408.1">
    <property type="nucleotide sequence ID" value="NZ_RZHH01000002.1"/>
</dbReference>
<organism evidence="2 3">
    <name type="scientific">Halogeometricum borinquense</name>
    <dbReference type="NCBI Taxonomy" id="60847"/>
    <lineage>
        <taxon>Archaea</taxon>
        <taxon>Methanobacteriati</taxon>
        <taxon>Methanobacteriota</taxon>
        <taxon>Stenosarchaea group</taxon>
        <taxon>Halobacteria</taxon>
        <taxon>Halobacteriales</taxon>
        <taxon>Haloferacaceae</taxon>
        <taxon>Halogeometricum</taxon>
    </lineage>
</organism>
<evidence type="ECO:0000256" key="1">
    <source>
        <dbReference type="SAM" id="MobiDB-lite"/>
    </source>
</evidence>
<accession>A0A482T5J5</accession>
<feature type="region of interest" description="Disordered" evidence="1">
    <location>
        <begin position="265"/>
        <end position="285"/>
    </location>
</feature>
<dbReference type="EMBL" id="RZHH01000002">
    <property type="protein sequence ID" value="RYJ12910.1"/>
    <property type="molecule type" value="Genomic_DNA"/>
</dbReference>
<dbReference type="AlphaFoldDB" id="A0A482T5J5"/>
<evidence type="ECO:0008006" key="4">
    <source>
        <dbReference type="Google" id="ProtNLM"/>
    </source>
</evidence>
<comment type="caution">
    <text evidence="2">The sequence shown here is derived from an EMBL/GenBank/DDBJ whole genome shotgun (WGS) entry which is preliminary data.</text>
</comment>
<sequence length="445" mass="49177">MTDKLTSTTRRGFLALAGTAALAGCSGLNPLSEDEETRIDATALQEAISGDAPAVTSLEPVNIEQSYIDRSVTEARERLSTVPAPFDAEEIPNGMIRADLTDEYEEAKADIEDVTNAESTYEAFQQLRGAHESVRTVAAGWRAIDGDVTYGDIQAEIPTVRDDMDGFRGRWRYVGDDPIRAVLAHAAIEDRVSYTGRRLQNDRVETRSDSKNPILLGEFAGEITAARVSLQCGEYLYDRFTASLDETRSVGAGLRAAGETLSSRLDKRRKALPEPDRDPSSYVDADVEDTPIGYALDDLQRNVAFAHGIDDEQATGQRANLVLSAFSTLVRIRAFERLRERAENDDYVTVESADDVRKLRNRAVDAVESAKESGEHPRLNRYSLRDVDHFDYVSRRLGRYTDEEDGGVSARRINDIVEQYVLIEAIAQATPKTSAEAADVIQSNM</sequence>